<evidence type="ECO:0008006" key="7">
    <source>
        <dbReference type="Google" id="ProtNLM"/>
    </source>
</evidence>
<sequence>MDTSSPPCFQACELAYFRIAFQLGHCRGRPQAVQAVHHSYNTDPLPLPSQCLVRLSSIMPGHKLQSNLKFPIEQVAVLDDAIKCVALHSEDDSEDGVLATANKLKEKIGTNGKKKYLFGLCLNPMYPYQLSKKAEQQRRDIVKHWQDICRFKNIQFSHQQQEKVEEAVDGFMNFESRKEVLNNIMKALQSPSINTVAVYGEDGIGKTKLVREIKRRAKEVKLFDAIVMATVRMNPDLPRIQDEIAYGLGLHRVSNEHTSQQAFNLGNARLTEKKDVFVILEDVWEAEMYSKLRERLPLIDEKQNSLSSYKILLTSTDRAVLFNLSEEQFEIHPLKEKEDWELLKKIAINRYESIPLPFYANEEIVKKCNKLRIAVATLAKALKSRIQELQQTFLLCCLMGHNAAIEDLSKYALGLGLYNGVNSIQEAKIKVSKSVSKLRKSSLLLDSGSDLHFDMHDLARNFAISSIAFGEVELDNWSTTTESIKWIYLSNGFGNDQLPDKLNGRELTFFHLSLEDPSKPIPPYFFRDMGKLKRELKNLQVLSLAGCNIEELPKKLVDLTDCTELKVTEPGVLSGLTRLEELYMRNSFEQWAMQDVKEQENKNASLADSKHLSLTAIEVAICNIKVVSPWVELTKLIIEGCDNLECIFSSSMARDQKMLEHLEIRKCKRMREIILEENVEGNKSLIFPRLNFLQIEDLEILVKFYLGNCIVEFPTLKKMQVLNCPKLEGFTDKHSASTHTL</sequence>
<dbReference type="Pfam" id="PF00931">
    <property type="entry name" value="NB-ARC"/>
    <property type="match status" value="1"/>
</dbReference>
<evidence type="ECO:0000313" key="5">
    <source>
        <dbReference type="EMBL" id="GKV39928.1"/>
    </source>
</evidence>
<feature type="domain" description="Disease resistance protein At4g27190-like leucine-rich repeats" evidence="4">
    <location>
        <begin position="631"/>
        <end position="728"/>
    </location>
</feature>
<dbReference type="PANTHER" id="PTHR33463">
    <property type="entry name" value="NB-ARC DOMAIN-CONTAINING PROTEIN-RELATED"/>
    <property type="match status" value="1"/>
</dbReference>
<evidence type="ECO:0000259" key="4">
    <source>
        <dbReference type="Pfam" id="PF23247"/>
    </source>
</evidence>
<dbReference type="EMBL" id="BPVZ01000137">
    <property type="protein sequence ID" value="GKV39928.1"/>
    <property type="molecule type" value="Genomic_DNA"/>
</dbReference>
<dbReference type="Gene3D" id="3.40.50.300">
    <property type="entry name" value="P-loop containing nucleotide triphosphate hydrolases"/>
    <property type="match status" value="1"/>
</dbReference>
<evidence type="ECO:0000256" key="1">
    <source>
        <dbReference type="ARBA" id="ARBA00008894"/>
    </source>
</evidence>
<dbReference type="Proteomes" id="UP001054252">
    <property type="component" value="Unassembled WGS sequence"/>
</dbReference>
<feature type="domain" description="NB-ARC" evidence="3">
    <location>
        <begin position="178"/>
        <end position="349"/>
    </location>
</feature>
<dbReference type="InterPro" id="IPR050905">
    <property type="entry name" value="Plant_NBS-LRR"/>
</dbReference>
<dbReference type="InterPro" id="IPR057135">
    <property type="entry name" value="At4g27190-like_LRR"/>
</dbReference>
<reference evidence="5 6" key="1">
    <citation type="journal article" date="2021" name="Commun. Biol.">
        <title>The genome of Shorea leprosula (Dipterocarpaceae) highlights the ecological relevance of drought in aseasonal tropical rainforests.</title>
        <authorList>
            <person name="Ng K.K.S."/>
            <person name="Kobayashi M.J."/>
            <person name="Fawcett J.A."/>
            <person name="Hatakeyama M."/>
            <person name="Paape T."/>
            <person name="Ng C.H."/>
            <person name="Ang C.C."/>
            <person name="Tnah L.H."/>
            <person name="Lee C.T."/>
            <person name="Nishiyama T."/>
            <person name="Sese J."/>
            <person name="O'Brien M.J."/>
            <person name="Copetti D."/>
            <person name="Mohd Noor M.I."/>
            <person name="Ong R.C."/>
            <person name="Putra M."/>
            <person name="Sireger I.Z."/>
            <person name="Indrioko S."/>
            <person name="Kosugi Y."/>
            <person name="Izuno A."/>
            <person name="Isagi Y."/>
            <person name="Lee S.L."/>
            <person name="Shimizu K.K."/>
        </authorList>
    </citation>
    <scope>NUCLEOTIDE SEQUENCE [LARGE SCALE GENOMIC DNA]</scope>
    <source>
        <strain evidence="5">214</strain>
    </source>
</reference>
<accession>A0AAV5LRW4</accession>
<dbReference type="Gene3D" id="3.80.10.10">
    <property type="entry name" value="Ribonuclease Inhibitor"/>
    <property type="match status" value="1"/>
</dbReference>
<dbReference type="InterPro" id="IPR027417">
    <property type="entry name" value="P-loop_NTPase"/>
</dbReference>
<dbReference type="GO" id="GO:0043531">
    <property type="term" value="F:ADP binding"/>
    <property type="evidence" value="ECO:0007669"/>
    <property type="project" value="InterPro"/>
</dbReference>
<keyword evidence="2" id="KW-0611">Plant defense</keyword>
<dbReference type="SUPFAM" id="SSF52540">
    <property type="entry name" value="P-loop containing nucleoside triphosphate hydrolases"/>
    <property type="match status" value="1"/>
</dbReference>
<dbReference type="SUPFAM" id="SSF52047">
    <property type="entry name" value="RNI-like"/>
    <property type="match status" value="1"/>
</dbReference>
<organism evidence="5 6">
    <name type="scientific">Rubroshorea leprosula</name>
    <dbReference type="NCBI Taxonomy" id="152421"/>
    <lineage>
        <taxon>Eukaryota</taxon>
        <taxon>Viridiplantae</taxon>
        <taxon>Streptophyta</taxon>
        <taxon>Embryophyta</taxon>
        <taxon>Tracheophyta</taxon>
        <taxon>Spermatophyta</taxon>
        <taxon>Magnoliopsida</taxon>
        <taxon>eudicotyledons</taxon>
        <taxon>Gunneridae</taxon>
        <taxon>Pentapetalae</taxon>
        <taxon>rosids</taxon>
        <taxon>malvids</taxon>
        <taxon>Malvales</taxon>
        <taxon>Dipterocarpaceae</taxon>
        <taxon>Rubroshorea</taxon>
    </lineage>
</organism>
<evidence type="ECO:0000259" key="3">
    <source>
        <dbReference type="Pfam" id="PF00931"/>
    </source>
</evidence>
<comment type="similarity">
    <text evidence="1">Belongs to the disease resistance NB-LRR family.</text>
</comment>
<dbReference type="InterPro" id="IPR032675">
    <property type="entry name" value="LRR_dom_sf"/>
</dbReference>
<dbReference type="InterPro" id="IPR002182">
    <property type="entry name" value="NB-ARC"/>
</dbReference>
<dbReference type="AlphaFoldDB" id="A0AAV5LRW4"/>
<keyword evidence="6" id="KW-1185">Reference proteome</keyword>
<name>A0AAV5LRW4_9ROSI</name>
<dbReference type="PANTHER" id="PTHR33463:SF192">
    <property type="entry name" value="DISEASE RESISTANCE PROTEIN RPS2-LIKE"/>
    <property type="match status" value="1"/>
</dbReference>
<comment type="caution">
    <text evidence="5">The sequence shown here is derived from an EMBL/GenBank/DDBJ whole genome shotgun (WGS) entry which is preliminary data.</text>
</comment>
<dbReference type="PRINTS" id="PR00364">
    <property type="entry name" value="DISEASERSIST"/>
</dbReference>
<protein>
    <recommendedName>
        <fullName evidence="7">NB-ARC domain-containing protein</fullName>
    </recommendedName>
</protein>
<dbReference type="Pfam" id="PF23247">
    <property type="entry name" value="LRR_RPS2"/>
    <property type="match status" value="1"/>
</dbReference>
<gene>
    <name evidence="5" type="ORF">SLEP1_g47622</name>
</gene>
<evidence type="ECO:0000313" key="6">
    <source>
        <dbReference type="Proteomes" id="UP001054252"/>
    </source>
</evidence>
<proteinExistence type="inferred from homology"/>
<evidence type="ECO:0000256" key="2">
    <source>
        <dbReference type="ARBA" id="ARBA00022821"/>
    </source>
</evidence>